<reference evidence="1" key="1">
    <citation type="journal article" date="2020" name="Nature">
        <title>Giant virus diversity and host interactions through global metagenomics.</title>
        <authorList>
            <person name="Schulz F."/>
            <person name="Roux S."/>
            <person name="Paez-Espino D."/>
            <person name="Jungbluth S."/>
            <person name="Walsh D.A."/>
            <person name="Denef V.J."/>
            <person name="McMahon K.D."/>
            <person name="Konstantinidis K.T."/>
            <person name="Eloe-Fadrosh E.A."/>
            <person name="Kyrpides N.C."/>
            <person name="Woyke T."/>
        </authorList>
    </citation>
    <scope>NUCLEOTIDE SEQUENCE</scope>
    <source>
        <strain evidence="1">GVMAG-M-3300020185-18</strain>
    </source>
</reference>
<dbReference type="InterPro" id="IPR003329">
    <property type="entry name" value="Cytidylyl_trans"/>
</dbReference>
<protein>
    <recommendedName>
        <fullName evidence="2">DegT/DnrJ/EryC1/StrS aminotransferase family protein</fullName>
    </recommendedName>
</protein>
<evidence type="ECO:0000313" key="1">
    <source>
        <dbReference type="EMBL" id="QHS98691.1"/>
    </source>
</evidence>
<dbReference type="Gene3D" id="3.90.550.10">
    <property type="entry name" value="Spore Coat Polysaccharide Biosynthesis Protein SpsA, Chain A"/>
    <property type="match status" value="1"/>
</dbReference>
<dbReference type="InterPro" id="IPR015424">
    <property type="entry name" value="PyrdxlP-dep_Trfase"/>
</dbReference>
<dbReference type="InterPro" id="IPR029044">
    <property type="entry name" value="Nucleotide-diphossugar_trans"/>
</dbReference>
<proteinExistence type="predicted"/>
<organism evidence="1">
    <name type="scientific">viral metagenome</name>
    <dbReference type="NCBI Taxonomy" id="1070528"/>
    <lineage>
        <taxon>unclassified sequences</taxon>
        <taxon>metagenomes</taxon>
        <taxon>organismal metagenomes</taxon>
    </lineage>
</organism>
<dbReference type="EMBL" id="MN739321">
    <property type="protein sequence ID" value="QHS98691.1"/>
    <property type="molecule type" value="Genomic_DNA"/>
</dbReference>
<sequence length="661" mass="76376">MNSILLTVRTNSSRLPEKSLLNLNNDMTTIEFLINRLKKQCNSYNEIILCTTTNEEDDRLIEIAKKLNIKSFRGSERDKLQRWYGACKQYNVKNIVTVDGDDLFVETSLIDKAFEELRVNDIDFIKGDHTGLICGCFTYAFTFDSLERVINLKDDDDTEMMWVYFTETNIFKIKELDVVSESFYRNDIRMTLDYQEDLDFFNAVLVEYKNMGNTDSCSICLQDIIDIIEKKPEIKDINFSRQLDWKENQEKNIKLNLKNSTKFLGNELKYMKDIILNSKKLSCTTGSWTNSLEKFFAKKMGCRYGIAFNSGTSTMHAALLALGIQPGDEVISPAITVIMNSAVTIQANAIPVYVDVDPETFNMDPKKLEEKITEKTKAIFVVNIYGLPCDYDEILEIANKYNIPVIEDNAECVLSTYKGRMVGTLGAMSSYSFENSKHISCGEGGMVLTNNEKYAEYCRKMGCHGFKNLKAENGAVKANKDTWQNPNYERHDEIGWNYRMPEINSALAYAQIERLDEIVNLRIESAKIFLEVINKCEYLVPQKTKNDRVNSYWAIAVLYNGEKEIGVSWYDFRQKYIEFGGDGYYGTWKVPYLEPVMRDRNFVKRNPVVYKNVEYKQGLCPVAESVQKRLMAFKTNYRNLDLARYKASCLQKTIDYYKNIK</sequence>
<dbReference type="PANTHER" id="PTHR30244">
    <property type="entry name" value="TRANSAMINASE"/>
    <property type="match status" value="1"/>
</dbReference>
<dbReference type="SUPFAM" id="SSF53448">
    <property type="entry name" value="Nucleotide-diphospho-sugar transferases"/>
    <property type="match status" value="1"/>
</dbReference>
<accession>A0A6C0C3M3</accession>
<dbReference type="AlphaFoldDB" id="A0A6C0C3M3"/>
<dbReference type="InterPro" id="IPR015422">
    <property type="entry name" value="PyrdxlP-dep_Trfase_small"/>
</dbReference>
<dbReference type="Pfam" id="PF01041">
    <property type="entry name" value="DegT_DnrJ_EryC1"/>
    <property type="match status" value="1"/>
</dbReference>
<dbReference type="InterPro" id="IPR000653">
    <property type="entry name" value="DegT/StrS_aminotransferase"/>
</dbReference>
<dbReference type="PANTHER" id="PTHR30244:SF34">
    <property type="entry name" value="DTDP-4-AMINO-4,6-DIDEOXYGALACTOSE TRANSAMINASE"/>
    <property type="match status" value="1"/>
</dbReference>
<name>A0A6C0C3M3_9ZZZZ</name>
<dbReference type="Gene3D" id="3.90.1150.10">
    <property type="entry name" value="Aspartate Aminotransferase, domain 1"/>
    <property type="match status" value="1"/>
</dbReference>
<dbReference type="InterPro" id="IPR015421">
    <property type="entry name" value="PyrdxlP-dep_Trfase_major"/>
</dbReference>
<dbReference type="GO" id="GO:0008483">
    <property type="term" value="F:transaminase activity"/>
    <property type="evidence" value="ECO:0007669"/>
    <property type="project" value="TreeGrafter"/>
</dbReference>
<dbReference type="Pfam" id="PF02348">
    <property type="entry name" value="CTP_transf_3"/>
    <property type="match status" value="1"/>
</dbReference>
<dbReference type="GO" id="GO:0030170">
    <property type="term" value="F:pyridoxal phosphate binding"/>
    <property type="evidence" value="ECO:0007669"/>
    <property type="project" value="TreeGrafter"/>
</dbReference>
<dbReference type="GO" id="GO:0000271">
    <property type="term" value="P:polysaccharide biosynthetic process"/>
    <property type="evidence" value="ECO:0007669"/>
    <property type="project" value="TreeGrafter"/>
</dbReference>
<dbReference type="CDD" id="cd00616">
    <property type="entry name" value="AHBA_syn"/>
    <property type="match status" value="1"/>
</dbReference>
<dbReference type="Gene3D" id="3.40.640.10">
    <property type="entry name" value="Type I PLP-dependent aspartate aminotransferase-like (Major domain)"/>
    <property type="match status" value="1"/>
</dbReference>
<evidence type="ECO:0008006" key="2">
    <source>
        <dbReference type="Google" id="ProtNLM"/>
    </source>
</evidence>
<dbReference type="SUPFAM" id="SSF53383">
    <property type="entry name" value="PLP-dependent transferases"/>
    <property type="match status" value="1"/>
</dbReference>